<dbReference type="GO" id="GO:0005047">
    <property type="term" value="F:signal recognition particle binding"/>
    <property type="evidence" value="ECO:0007669"/>
    <property type="project" value="TreeGrafter"/>
</dbReference>
<dbReference type="GO" id="GO:0005886">
    <property type="term" value="C:plasma membrane"/>
    <property type="evidence" value="ECO:0007669"/>
    <property type="project" value="UniProtKB-SubCell"/>
</dbReference>
<dbReference type="InterPro" id="IPR000897">
    <property type="entry name" value="SRP54_GTPase_dom"/>
</dbReference>
<dbReference type="SUPFAM" id="SSF52540">
    <property type="entry name" value="P-loop containing nucleoside triphosphate hydrolases"/>
    <property type="match status" value="1"/>
</dbReference>
<dbReference type="Pfam" id="PF00448">
    <property type="entry name" value="SRP54"/>
    <property type="match status" value="1"/>
</dbReference>
<dbReference type="Proteomes" id="UP000317778">
    <property type="component" value="Unassembled WGS sequence"/>
</dbReference>
<keyword evidence="4" id="KW-0342">GTP-binding</keyword>
<dbReference type="Gene3D" id="3.40.50.300">
    <property type="entry name" value="P-loop containing nucleotide triphosphate hydrolases"/>
    <property type="match status" value="1"/>
</dbReference>
<gene>
    <name evidence="8" type="ORF">CEE36_06585</name>
</gene>
<keyword evidence="6" id="KW-0675">Receptor</keyword>
<sequence>MLQWKKLREGFLSLRRRFTRAFSSGDRDELEELLVEADIGVERVESLLSESKGEKERLAGLIQGILEKAQKPFEFGAHPTVVMVVGTNGSGKTTTVAKLATLWRPHKVLIAAADTYRDAAGLQLERWAARTATDLVSSVQGQDSAAVVYDALKKALSKGYGVVLVDTAGRLHTRRDLMAEAEKIRRVAAKVIPEAPHEVLLVMDASTGQNGLRQAEGFYDALGVTGLVIAKLDGTCKAGVVIPIVERLSLPIYFIGMGEQPEDIVPFCAAEFTRALLG</sequence>
<proteinExistence type="inferred from homology"/>
<dbReference type="PANTHER" id="PTHR43134">
    <property type="entry name" value="SIGNAL RECOGNITION PARTICLE RECEPTOR SUBUNIT ALPHA"/>
    <property type="match status" value="1"/>
</dbReference>
<keyword evidence="5" id="KW-0472">Membrane</keyword>
<name>A0A532V6C3_UNCT6</name>
<dbReference type="GO" id="GO:0003924">
    <property type="term" value="F:GTPase activity"/>
    <property type="evidence" value="ECO:0007669"/>
    <property type="project" value="TreeGrafter"/>
</dbReference>
<comment type="subcellular location">
    <subcellularLocation>
        <location evidence="1">Cell membrane</location>
        <topology evidence="1">Peripheral membrane protein</topology>
        <orientation evidence="1">Cytoplasmic side</orientation>
    </subcellularLocation>
</comment>
<evidence type="ECO:0000259" key="7">
    <source>
        <dbReference type="PROSITE" id="PS00300"/>
    </source>
</evidence>
<evidence type="ECO:0000256" key="5">
    <source>
        <dbReference type="ARBA" id="ARBA00023136"/>
    </source>
</evidence>
<protein>
    <submittedName>
        <fullName evidence="8">Signal recognition particle-docking protein FtsY</fullName>
    </submittedName>
</protein>
<evidence type="ECO:0000256" key="1">
    <source>
        <dbReference type="ARBA" id="ARBA00004413"/>
    </source>
</evidence>
<dbReference type="AlphaFoldDB" id="A0A532V6C3"/>
<comment type="caution">
    <text evidence="8">The sequence shown here is derived from an EMBL/GenBank/DDBJ whole genome shotgun (WGS) entry which is preliminary data.</text>
</comment>
<dbReference type="InterPro" id="IPR003593">
    <property type="entry name" value="AAA+_ATPase"/>
</dbReference>
<dbReference type="InterPro" id="IPR036225">
    <property type="entry name" value="SRP/SRP_N"/>
</dbReference>
<comment type="similarity">
    <text evidence="2">Belongs to the GTP-binding SRP family.</text>
</comment>
<organism evidence="8 9">
    <name type="scientific">candidate division TA06 bacterium B3_TA06</name>
    <dbReference type="NCBI Taxonomy" id="2012487"/>
    <lineage>
        <taxon>Bacteria</taxon>
        <taxon>Bacteria division TA06</taxon>
    </lineage>
</organism>
<evidence type="ECO:0000256" key="2">
    <source>
        <dbReference type="ARBA" id="ARBA00008531"/>
    </source>
</evidence>
<evidence type="ECO:0000313" key="9">
    <source>
        <dbReference type="Proteomes" id="UP000317778"/>
    </source>
</evidence>
<dbReference type="PROSITE" id="PS00300">
    <property type="entry name" value="SRP54"/>
    <property type="match status" value="1"/>
</dbReference>
<evidence type="ECO:0000313" key="8">
    <source>
        <dbReference type="EMBL" id="TKJ42745.1"/>
    </source>
</evidence>
<dbReference type="InterPro" id="IPR042101">
    <property type="entry name" value="SRP54_N_sf"/>
</dbReference>
<dbReference type="PANTHER" id="PTHR43134:SF1">
    <property type="entry name" value="SIGNAL RECOGNITION PARTICLE RECEPTOR SUBUNIT ALPHA"/>
    <property type="match status" value="1"/>
</dbReference>
<dbReference type="Gene3D" id="1.20.120.140">
    <property type="entry name" value="Signal recognition particle SRP54, nucleotide-binding domain"/>
    <property type="match status" value="1"/>
</dbReference>
<dbReference type="EMBL" id="NJBO01000009">
    <property type="protein sequence ID" value="TKJ42745.1"/>
    <property type="molecule type" value="Genomic_DNA"/>
</dbReference>
<keyword evidence="3" id="KW-0547">Nucleotide-binding</keyword>
<dbReference type="SUPFAM" id="SSF47364">
    <property type="entry name" value="Domain of the SRP/SRP receptor G-proteins"/>
    <property type="match status" value="1"/>
</dbReference>
<dbReference type="GO" id="GO:0005525">
    <property type="term" value="F:GTP binding"/>
    <property type="evidence" value="ECO:0007669"/>
    <property type="project" value="UniProtKB-KW"/>
</dbReference>
<evidence type="ECO:0000256" key="6">
    <source>
        <dbReference type="ARBA" id="ARBA00023170"/>
    </source>
</evidence>
<reference evidence="8 9" key="1">
    <citation type="submission" date="2017-06" db="EMBL/GenBank/DDBJ databases">
        <title>Novel microbial phyla capable of carbon fixation and sulfur reduction in deep-sea sediments.</title>
        <authorList>
            <person name="Huang J."/>
            <person name="Baker B."/>
            <person name="Wang Y."/>
        </authorList>
    </citation>
    <scope>NUCLEOTIDE SEQUENCE [LARGE SCALE GENOMIC DNA]</scope>
    <source>
        <strain evidence="8">B3_TA06</strain>
    </source>
</reference>
<feature type="domain" description="SRP54-type proteins GTP-binding" evidence="7">
    <location>
        <begin position="251"/>
        <end position="264"/>
    </location>
</feature>
<dbReference type="GO" id="GO:0006614">
    <property type="term" value="P:SRP-dependent cotranslational protein targeting to membrane"/>
    <property type="evidence" value="ECO:0007669"/>
    <property type="project" value="InterPro"/>
</dbReference>
<accession>A0A532V6C3</accession>
<dbReference type="SMART" id="SM00962">
    <property type="entry name" value="SRP54"/>
    <property type="match status" value="1"/>
</dbReference>
<evidence type="ECO:0000256" key="3">
    <source>
        <dbReference type="ARBA" id="ARBA00022741"/>
    </source>
</evidence>
<dbReference type="SMART" id="SM00382">
    <property type="entry name" value="AAA"/>
    <property type="match status" value="1"/>
</dbReference>
<dbReference type="InterPro" id="IPR027417">
    <property type="entry name" value="P-loop_NTPase"/>
</dbReference>
<evidence type="ECO:0000256" key="4">
    <source>
        <dbReference type="ARBA" id="ARBA00023134"/>
    </source>
</evidence>